<organism evidence="8 9">
    <name type="scientific">Coprobacter fastidiosus NSB1 = JCM 33896</name>
    <dbReference type="NCBI Taxonomy" id="1349822"/>
    <lineage>
        <taxon>Bacteria</taxon>
        <taxon>Pseudomonadati</taxon>
        <taxon>Bacteroidota</taxon>
        <taxon>Bacteroidia</taxon>
        <taxon>Bacteroidales</taxon>
        <taxon>Barnesiellaceae</taxon>
        <taxon>Coprobacter</taxon>
    </lineage>
</organism>
<evidence type="ECO:0000256" key="1">
    <source>
        <dbReference type="ARBA" id="ARBA00001231"/>
    </source>
</evidence>
<name>A0A495W9D9_9BACT</name>
<comment type="catalytic activity">
    <reaction evidence="1">
        <text>Hydrolysis of terminal non-reducing N-acetyl-D-hexosamine residues in N-acetyl-beta-D-hexosaminides.</text>
        <dbReference type="EC" id="3.2.1.52"/>
    </reaction>
</comment>
<dbReference type="OrthoDB" id="9805821at2"/>
<evidence type="ECO:0000259" key="6">
    <source>
        <dbReference type="Pfam" id="PF00144"/>
    </source>
</evidence>
<dbReference type="InterPro" id="IPR036881">
    <property type="entry name" value="Glyco_hydro_3_C_sf"/>
</dbReference>
<dbReference type="InterPro" id="IPR001466">
    <property type="entry name" value="Beta-lactam-related"/>
</dbReference>
<dbReference type="Gene3D" id="3.20.20.300">
    <property type="entry name" value="Glycoside hydrolase, family 3, N-terminal domain"/>
    <property type="match status" value="1"/>
</dbReference>
<dbReference type="Gene3D" id="3.40.50.1700">
    <property type="entry name" value="Glycoside hydrolase family 3 C-terminal domain"/>
    <property type="match status" value="1"/>
</dbReference>
<proteinExistence type="inferred from homology"/>
<evidence type="ECO:0000313" key="8">
    <source>
        <dbReference type="EMBL" id="RKT58326.1"/>
    </source>
</evidence>
<dbReference type="PANTHER" id="PTHR30480:SF13">
    <property type="entry name" value="BETA-HEXOSAMINIDASE"/>
    <property type="match status" value="1"/>
</dbReference>
<dbReference type="GO" id="GO:0005975">
    <property type="term" value="P:carbohydrate metabolic process"/>
    <property type="evidence" value="ECO:0007669"/>
    <property type="project" value="InterPro"/>
</dbReference>
<evidence type="ECO:0000313" key="9">
    <source>
        <dbReference type="Proteomes" id="UP000269493"/>
    </source>
</evidence>
<comment type="similarity">
    <text evidence="2">Belongs to the glycosyl hydrolase 3 family.</text>
</comment>
<feature type="domain" description="Glycoside hydrolase family 3 N-terminal" evidence="7">
    <location>
        <begin position="48"/>
        <end position="360"/>
    </location>
</feature>
<reference evidence="8 9" key="1">
    <citation type="submission" date="2018-10" db="EMBL/GenBank/DDBJ databases">
        <title>Genomic Encyclopedia of Archaeal and Bacterial Type Strains, Phase II (KMG-II): from individual species to whole genera.</title>
        <authorList>
            <person name="Goeker M."/>
        </authorList>
    </citation>
    <scope>NUCLEOTIDE SEQUENCE [LARGE SCALE GENOMIC DNA]</scope>
    <source>
        <strain evidence="8 9">NSB1</strain>
    </source>
</reference>
<evidence type="ECO:0000256" key="4">
    <source>
        <dbReference type="ARBA" id="ARBA00022801"/>
    </source>
</evidence>
<dbReference type="PANTHER" id="PTHR30480">
    <property type="entry name" value="BETA-HEXOSAMINIDASE-RELATED"/>
    <property type="match status" value="1"/>
</dbReference>
<dbReference type="SUPFAM" id="SSF52279">
    <property type="entry name" value="Beta-D-glucan exohydrolase, C-terminal domain"/>
    <property type="match status" value="1"/>
</dbReference>
<dbReference type="EC" id="3.2.1.52" evidence="3"/>
<comment type="caution">
    <text evidence="8">The sequence shown here is derived from an EMBL/GenBank/DDBJ whole genome shotgun (WGS) entry which is preliminary data.</text>
</comment>
<feature type="domain" description="Beta-lactamase-related" evidence="6">
    <location>
        <begin position="584"/>
        <end position="967"/>
    </location>
</feature>
<accession>A0A495W9D9</accession>
<dbReference type="RefSeq" id="WP_022602979.1">
    <property type="nucleotide sequence ID" value="NZ_KI440835.1"/>
</dbReference>
<dbReference type="SUPFAM" id="SSF56601">
    <property type="entry name" value="beta-lactamase/transpeptidase-like"/>
    <property type="match status" value="1"/>
</dbReference>
<dbReference type="GO" id="GO:0004563">
    <property type="term" value="F:beta-N-acetylhexosaminidase activity"/>
    <property type="evidence" value="ECO:0007669"/>
    <property type="project" value="UniProtKB-EC"/>
</dbReference>
<evidence type="ECO:0000256" key="5">
    <source>
        <dbReference type="ARBA" id="ARBA00023295"/>
    </source>
</evidence>
<dbReference type="InterPro" id="IPR012338">
    <property type="entry name" value="Beta-lactam/transpept-like"/>
</dbReference>
<dbReference type="GO" id="GO:0009254">
    <property type="term" value="P:peptidoglycan turnover"/>
    <property type="evidence" value="ECO:0007669"/>
    <property type="project" value="TreeGrafter"/>
</dbReference>
<dbReference type="Pfam" id="PF00144">
    <property type="entry name" value="Beta-lactamase"/>
    <property type="match status" value="1"/>
</dbReference>
<dbReference type="InterPro" id="IPR017853">
    <property type="entry name" value="GH"/>
</dbReference>
<dbReference type="InterPro" id="IPR036962">
    <property type="entry name" value="Glyco_hydro_3_N_sf"/>
</dbReference>
<keyword evidence="9" id="KW-1185">Reference proteome</keyword>
<evidence type="ECO:0000256" key="3">
    <source>
        <dbReference type="ARBA" id="ARBA00012663"/>
    </source>
</evidence>
<evidence type="ECO:0000259" key="7">
    <source>
        <dbReference type="Pfam" id="PF00933"/>
    </source>
</evidence>
<dbReference type="Pfam" id="PF00933">
    <property type="entry name" value="Glyco_hydro_3"/>
    <property type="match status" value="1"/>
</dbReference>
<dbReference type="Proteomes" id="UP000269493">
    <property type="component" value="Unassembled WGS sequence"/>
</dbReference>
<dbReference type="GeneID" id="92928792"/>
<gene>
    <name evidence="8" type="ORF">BC742_1399</name>
</gene>
<evidence type="ECO:0000256" key="2">
    <source>
        <dbReference type="ARBA" id="ARBA00005336"/>
    </source>
</evidence>
<dbReference type="AlphaFoldDB" id="A0A495W9D9"/>
<protein>
    <recommendedName>
        <fullName evidence="3">beta-N-acetylhexosaminidase</fullName>
        <ecNumber evidence="3">3.2.1.52</ecNumber>
    </recommendedName>
</protein>
<dbReference type="Gene3D" id="3.40.710.10">
    <property type="entry name" value="DD-peptidase/beta-lactamase superfamily"/>
    <property type="match status" value="1"/>
</dbReference>
<dbReference type="InterPro" id="IPR050226">
    <property type="entry name" value="NagZ_Beta-hexosaminidase"/>
</dbReference>
<dbReference type="EMBL" id="RBXN01000004">
    <property type="protein sequence ID" value="RKT58326.1"/>
    <property type="molecule type" value="Genomic_DNA"/>
</dbReference>
<dbReference type="SUPFAM" id="SSF51445">
    <property type="entry name" value="(Trans)glycosidases"/>
    <property type="match status" value="1"/>
</dbReference>
<keyword evidence="5" id="KW-0326">Glycosidase</keyword>
<keyword evidence="4 8" id="KW-0378">Hydrolase</keyword>
<dbReference type="InterPro" id="IPR001764">
    <property type="entry name" value="Glyco_hydro_3_N"/>
</dbReference>
<sequence length="993" mass="111787">MKDRILPILFILFFILPVQAKREPDLYKKADSQRMEHWVDSVFDSMSVKERIGQLFVLAVDVNTSAKNKELIRKYVEEYKVGGLLFTSGDVQKQAELTNYAQSLAKIPLMITMDGEWGLAMRLKNTTKFPINMTLGAIRNDSLIYAYGKEMGRQCRRMGIQVNFAPVLDVNTNPQNPVIGRRSFGENPEQVARKAIAYAKGLESEGIMAVGKHFPGHGDTSEDSHHTLPVVNHSKIHLEKNELLPFKHYIDAGLSGMMTGHLLIPALDSTTELPASLSPVIVDTLLQQKLRFRGLTFTDALEMKGASSYPDQALTALLAGNDILLKPIIPGTQIERLEKALENNEISHQIIEEKCLKVLRYKYILRLNQYRPIKTENLIEELNNPNAERITRQLFARSVTLLENKNNTIPFSDLEKRTFGAVSVGVKAKTSFQNMLQNYAEVTPSLLYAGMKPALTNETIQQLSKYNTIIIGIYSEKKENIELVKRACKGKRPILVFFVSPYTLNAYKDILPDAEAVIMAYESTPLAQEYAAELLFGGIEAKGKLPVNIQGLYAMGEGLKTPITRLGYATPEEAGMDSRILQKIDTIIKEGIQQKAFPGCQILVARKGKIVYDRTFGYFDYAHTHPVRSEDVYDVASITKAIATIPAIMLLNDKNQININSGISRYIPEIRKTFSPNITIRKVLFHETGLPSGIPIAKLLTDTLPGKAPLYKGSRDINYRIQVEKKLFAHKDSKLRPDLFSSVKEKDFTIPIAENLFASPALKDTILNAIYQIKPFENKKYRYSDLNFVLLQKAVENITGESIDKYLMTNFFAPLGANRTTFRPLLKINRSEIAPTENEEFLRKQIMIGYPHDELACFLGGVSGNAGLFSNSTDMAKILQMMLNKGVYGGKRILTENSVKLFTQTKSPNSRRGLGFDKPDMQNTKKSPTCEEAPECVYGHTGYTGTAFWVDPENDLIFIFLSNRVYAHRWNTALMSLNIRPRIQSVIYQSIKD</sequence>